<evidence type="ECO:0000259" key="6">
    <source>
        <dbReference type="Pfam" id="PF05726"/>
    </source>
</evidence>
<dbReference type="CDD" id="cd02247">
    <property type="entry name" value="cupin_pirin_C"/>
    <property type="match status" value="1"/>
</dbReference>
<dbReference type="PANTHER" id="PTHR13903:SF8">
    <property type="entry name" value="PIRIN"/>
    <property type="match status" value="1"/>
</dbReference>
<feature type="binding site" evidence="2">
    <location>
        <position position="165"/>
    </location>
    <ligand>
        <name>Fe cation</name>
        <dbReference type="ChEBI" id="CHEBI:24875"/>
    </ligand>
</feature>
<gene>
    <name evidence="7" type="ORF">PROFUN_04331</name>
</gene>
<comment type="caution">
    <text evidence="7">The sequence shown here is derived from an EMBL/GenBank/DDBJ whole genome shotgun (WGS) entry which is preliminary data.</text>
</comment>
<dbReference type="Pfam" id="PF02678">
    <property type="entry name" value="Pirin"/>
    <property type="match status" value="1"/>
</dbReference>
<dbReference type="EMBL" id="MDYQ01000017">
    <property type="protein sequence ID" value="PRP87857.1"/>
    <property type="molecule type" value="Genomic_DNA"/>
</dbReference>
<dbReference type="PANTHER" id="PTHR13903">
    <property type="entry name" value="PIRIN-RELATED"/>
    <property type="match status" value="1"/>
</dbReference>
<evidence type="ECO:0008006" key="9">
    <source>
        <dbReference type="Google" id="ProtNLM"/>
    </source>
</evidence>
<dbReference type="PIRSF" id="PIRSF006232">
    <property type="entry name" value="Pirin"/>
    <property type="match status" value="1"/>
</dbReference>
<evidence type="ECO:0000256" key="3">
    <source>
        <dbReference type="RuleBase" id="RU003457"/>
    </source>
</evidence>
<keyword evidence="2" id="KW-0479">Metal-binding</keyword>
<protein>
    <recommendedName>
        <fullName evidence="9">Pirin</fullName>
    </recommendedName>
</protein>
<dbReference type="SUPFAM" id="SSF51182">
    <property type="entry name" value="RmlC-like cupins"/>
    <property type="match status" value="1"/>
</dbReference>
<feature type="binding site" evidence="2">
    <location>
        <position position="105"/>
    </location>
    <ligand>
        <name>Fe cation</name>
        <dbReference type="ChEBI" id="CHEBI:24875"/>
    </ligand>
</feature>
<keyword evidence="4" id="KW-0732">Signal</keyword>
<evidence type="ECO:0000256" key="2">
    <source>
        <dbReference type="PIRSR" id="PIRSR006232-1"/>
    </source>
</evidence>
<dbReference type="GO" id="GO:0046872">
    <property type="term" value="F:metal ion binding"/>
    <property type="evidence" value="ECO:0007669"/>
    <property type="project" value="UniProtKB-KW"/>
</dbReference>
<dbReference type="InterPro" id="IPR011051">
    <property type="entry name" value="RmlC_Cupin_sf"/>
</dbReference>
<dbReference type="AlphaFoldDB" id="A0A2P6NV65"/>
<feature type="chain" id="PRO_5015113385" description="Pirin" evidence="4">
    <location>
        <begin position="22"/>
        <end position="340"/>
    </location>
</feature>
<accession>A0A2P6NV65</accession>
<dbReference type="InterPro" id="IPR012093">
    <property type="entry name" value="Pirin"/>
</dbReference>
<keyword evidence="8" id="KW-1185">Reference proteome</keyword>
<dbReference type="InParanoid" id="A0A2P6NV65"/>
<dbReference type="InterPro" id="IPR003829">
    <property type="entry name" value="Pirin_N_dom"/>
</dbReference>
<evidence type="ECO:0000256" key="4">
    <source>
        <dbReference type="SAM" id="SignalP"/>
    </source>
</evidence>
<keyword evidence="2" id="KW-0408">Iron</keyword>
<proteinExistence type="inferred from homology"/>
<dbReference type="FunCoup" id="A0A2P6NV65">
    <property type="interactions" value="1"/>
</dbReference>
<organism evidence="7 8">
    <name type="scientific">Planoprotostelium fungivorum</name>
    <dbReference type="NCBI Taxonomy" id="1890364"/>
    <lineage>
        <taxon>Eukaryota</taxon>
        <taxon>Amoebozoa</taxon>
        <taxon>Evosea</taxon>
        <taxon>Variosea</taxon>
        <taxon>Cavosteliida</taxon>
        <taxon>Cavosteliaceae</taxon>
        <taxon>Planoprotostelium</taxon>
    </lineage>
</organism>
<dbReference type="STRING" id="1890364.A0A2P6NV65"/>
<feature type="signal peptide" evidence="4">
    <location>
        <begin position="1"/>
        <end position="21"/>
    </location>
</feature>
<dbReference type="Gene3D" id="2.60.120.10">
    <property type="entry name" value="Jelly Rolls"/>
    <property type="match status" value="2"/>
</dbReference>
<dbReference type="OrthoDB" id="198735at2759"/>
<name>A0A2P6NV65_9EUKA</name>
<evidence type="ECO:0000256" key="1">
    <source>
        <dbReference type="ARBA" id="ARBA00008416"/>
    </source>
</evidence>
<comment type="cofactor">
    <cofactor evidence="2">
        <name>Fe cation</name>
        <dbReference type="ChEBI" id="CHEBI:24875"/>
    </cofactor>
    <text evidence="2">Binds 1 Fe cation per subunit.</text>
</comment>
<dbReference type="InterPro" id="IPR014710">
    <property type="entry name" value="RmlC-like_jellyroll"/>
</dbReference>
<feature type="binding site" evidence="2">
    <location>
        <position position="107"/>
    </location>
    <ligand>
        <name>Fe cation</name>
        <dbReference type="ChEBI" id="CHEBI:24875"/>
    </ligand>
</feature>
<evidence type="ECO:0000259" key="5">
    <source>
        <dbReference type="Pfam" id="PF02678"/>
    </source>
</evidence>
<evidence type="ECO:0000313" key="8">
    <source>
        <dbReference type="Proteomes" id="UP000241769"/>
    </source>
</evidence>
<evidence type="ECO:0000313" key="7">
    <source>
        <dbReference type="EMBL" id="PRP87857.1"/>
    </source>
</evidence>
<feature type="domain" description="Pirin N-terminal" evidence="5">
    <location>
        <begin position="68"/>
        <end position="181"/>
    </location>
</feature>
<sequence length="340" mass="38359">MFSVGHYFLFLILSLSKQYNQHKVIDGDIVEEAQLRLEDKKEEMTTNVCRSVKLVLAGRPMKEGAGVTIRRTIGTPKLDYFDPFLMLDEFNNDDPKQYMAGFPEHPHRGFETVTYMLEGRMLHQGEVKREGKRLKEGIDHKGNKGLLGPGSVQWMTAGRGIIHSEMPQQQEGKMHGFQFWVNLPAKDKMIPPRYQDYQADQIPIRETPFGKIKIMAGEYEGTVGAVNGITTNPLLFDVTLEPNQKFEHAVPQGHNIFCYNFAGEGHFGPEGQTKAAGEGVLVAFEKEGDHIQVRAGDKGARFIMAAAMPMNEPMARYGPFVMNTQKEIQQAFVDFQSGRF</sequence>
<feature type="domain" description="Pirin C-terminal" evidence="6">
    <location>
        <begin position="236"/>
        <end position="340"/>
    </location>
</feature>
<reference evidence="7 8" key="1">
    <citation type="journal article" date="2018" name="Genome Biol. Evol.">
        <title>Multiple Roots of Fruiting Body Formation in Amoebozoa.</title>
        <authorList>
            <person name="Hillmann F."/>
            <person name="Forbes G."/>
            <person name="Novohradska S."/>
            <person name="Ferling I."/>
            <person name="Riege K."/>
            <person name="Groth M."/>
            <person name="Westermann M."/>
            <person name="Marz M."/>
            <person name="Spaller T."/>
            <person name="Winckler T."/>
            <person name="Schaap P."/>
            <person name="Glockner G."/>
        </authorList>
    </citation>
    <scope>NUCLEOTIDE SEQUENCE [LARGE SCALE GENOMIC DNA]</scope>
    <source>
        <strain evidence="7 8">Jena</strain>
    </source>
</reference>
<dbReference type="CDD" id="cd02909">
    <property type="entry name" value="cupin_pirin_N"/>
    <property type="match status" value="1"/>
</dbReference>
<dbReference type="Proteomes" id="UP000241769">
    <property type="component" value="Unassembled WGS sequence"/>
</dbReference>
<feature type="binding site" evidence="2">
    <location>
        <position position="163"/>
    </location>
    <ligand>
        <name>Fe cation</name>
        <dbReference type="ChEBI" id="CHEBI:24875"/>
    </ligand>
</feature>
<comment type="similarity">
    <text evidence="1 3">Belongs to the pirin family.</text>
</comment>
<dbReference type="Pfam" id="PF05726">
    <property type="entry name" value="Pirin_C"/>
    <property type="match status" value="1"/>
</dbReference>
<dbReference type="InterPro" id="IPR008778">
    <property type="entry name" value="Pirin_C_dom"/>
</dbReference>